<dbReference type="EMBL" id="FOWW01000013">
    <property type="protein sequence ID" value="SFQ69656.1"/>
    <property type="molecule type" value="Genomic_DNA"/>
</dbReference>
<evidence type="ECO:0000259" key="2">
    <source>
        <dbReference type="Pfam" id="PF08044"/>
    </source>
</evidence>
<organism evidence="3 4">
    <name type="scientific">Amycolatopsis arida</name>
    <dbReference type="NCBI Taxonomy" id="587909"/>
    <lineage>
        <taxon>Bacteria</taxon>
        <taxon>Bacillati</taxon>
        <taxon>Actinomycetota</taxon>
        <taxon>Actinomycetes</taxon>
        <taxon>Pseudonocardiales</taxon>
        <taxon>Pseudonocardiaceae</taxon>
        <taxon>Amycolatopsis</taxon>
    </lineage>
</organism>
<dbReference type="AlphaFoldDB" id="A0A1I6ALU6"/>
<sequence>MADPGIRASDAERERTVAVLRREVGTGRLSLDEFADRAGLAYGARTVAELDALTADLPGPASPWLRHARLLSPPMLAGVVLLLGLALFALGAPVAMGATLCH</sequence>
<dbReference type="RefSeq" id="WP_092536317.1">
    <property type="nucleotide sequence ID" value="NZ_FOWW01000013.1"/>
</dbReference>
<evidence type="ECO:0000313" key="3">
    <source>
        <dbReference type="EMBL" id="SFQ69656.1"/>
    </source>
</evidence>
<keyword evidence="1" id="KW-0472">Membrane</keyword>
<accession>A0A1I6ALU6</accession>
<feature type="domain" description="DUF1707" evidence="2">
    <location>
        <begin position="6"/>
        <end position="58"/>
    </location>
</feature>
<name>A0A1I6ALU6_9PSEU</name>
<dbReference type="STRING" id="587909.SAMN05421810_11371"/>
<dbReference type="Proteomes" id="UP000198727">
    <property type="component" value="Unassembled WGS sequence"/>
</dbReference>
<feature type="transmembrane region" description="Helical" evidence="1">
    <location>
        <begin position="75"/>
        <end position="96"/>
    </location>
</feature>
<keyword evidence="1" id="KW-1133">Transmembrane helix</keyword>
<evidence type="ECO:0000313" key="4">
    <source>
        <dbReference type="Proteomes" id="UP000198727"/>
    </source>
</evidence>
<proteinExistence type="predicted"/>
<dbReference type="OrthoDB" id="3625082at2"/>
<dbReference type="PANTHER" id="PTHR40763">
    <property type="entry name" value="MEMBRANE PROTEIN-RELATED"/>
    <property type="match status" value="1"/>
</dbReference>
<keyword evidence="4" id="KW-1185">Reference proteome</keyword>
<dbReference type="PANTHER" id="PTHR40763:SF4">
    <property type="entry name" value="DUF1707 DOMAIN-CONTAINING PROTEIN"/>
    <property type="match status" value="1"/>
</dbReference>
<evidence type="ECO:0000256" key="1">
    <source>
        <dbReference type="SAM" id="Phobius"/>
    </source>
</evidence>
<dbReference type="Pfam" id="PF08044">
    <property type="entry name" value="DUF1707"/>
    <property type="match status" value="1"/>
</dbReference>
<protein>
    <recommendedName>
        <fullName evidence="2">DUF1707 domain-containing protein</fullName>
    </recommendedName>
</protein>
<reference evidence="4" key="1">
    <citation type="submission" date="2016-10" db="EMBL/GenBank/DDBJ databases">
        <authorList>
            <person name="Varghese N."/>
            <person name="Submissions S."/>
        </authorList>
    </citation>
    <scope>NUCLEOTIDE SEQUENCE [LARGE SCALE GENOMIC DNA]</scope>
    <source>
        <strain evidence="4">CGMCC 4.5579</strain>
    </source>
</reference>
<gene>
    <name evidence="3" type="ORF">SAMN05421810_11371</name>
</gene>
<keyword evidence="1" id="KW-0812">Transmembrane</keyword>
<dbReference type="InterPro" id="IPR012551">
    <property type="entry name" value="DUF1707_SHOCT-like"/>
</dbReference>